<keyword evidence="3" id="KW-1185">Reference proteome</keyword>
<organism evidence="2 3">
    <name type="scientific">Triparma retinervis</name>
    <dbReference type="NCBI Taxonomy" id="2557542"/>
    <lineage>
        <taxon>Eukaryota</taxon>
        <taxon>Sar</taxon>
        <taxon>Stramenopiles</taxon>
        <taxon>Ochrophyta</taxon>
        <taxon>Bolidophyceae</taxon>
        <taxon>Parmales</taxon>
        <taxon>Triparmaceae</taxon>
        <taxon>Triparma</taxon>
    </lineage>
</organism>
<reference evidence="2" key="1">
    <citation type="submission" date="2022-07" db="EMBL/GenBank/DDBJ databases">
        <title>Genome analysis of Parmales, a sister group of diatoms, reveals the evolutionary specialization of diatoms from phago-mixotrophs to photoautotrophs.</title>
        <authorList>
            <person name="Ban H."/>
            <person name="Sato S."/>
            <person name="Yoshikawa S."/>
            <person name="Kazumasa Y."/>
            <person name="Nakamura Y."/>
            <person name="Ichinomiya M."/>
            <person name="Saitoh K."/>
            <person name="Sato N."/>
            <person name="Blanc-Mathieu R."/>
            <person name="Endo H."/>
            <person name="Kuwata A."/>
            <person name="Ogata H."/>
        </authorList>
    </citation>
    <scope>NUCLEOTIDE SEQUENCE</scope>
</reference>
<dbReference type="OrthoDB" id="37029at2759"/>
<dbReference type="AlphaFoldDB" id="A0A9W6ZUU0"/>
<feature type="region of interest" description="Disordered" evidence="1">
    <location>
        <begin position="26"/>
        <end position="99"/>
    </location>
</feature>
<dbReference type="Proteomes" id="UP001165082">
    <property type="component" value="Unassembled WGS sequence"/>
</dbReference>
<comment type="caution">
    <text evidence="2">The sequence shown here is derived from an EMBL/GenBank/DDBJ whole genome shotgun (WGS) entry which is preliminary data.</text>
</comment>
<feature type="compositionally biased region" description="Low complexity" evidence="1">
    <location>
        <begin position="33"/>
        <end position="80"/>
    </location>
</feature>
<sequence>VTKTVIPQSCLGDVKVRIEPLKSNEHLDDSCHSDISSDISTASSTSTETIPSSPPSNSSPTNSILSSSPPISIPVPSRSTPLKHKKRSRSGLVKSSALSHPGVSFSEDVKVLPIPLRHEYSSRIRSHMYSSAEELYRNASRNTKEFMSEGWSVDGVVEEEGMITWGGQLIHPVHLVSQR</sequence>
<evidence type="ECO:0000313" key="2">
    <source>
        <dbReference type="EMBL" id="GMH56919.1"/>
    </source>
</evidence>
<evidence type="ECO:0000256" key="1">
    <source>
        <dbReference type="SAM" id="MobiDB-lite"/>
    </source>
</evidence>
<evidence type="ECO:0000313" key="3">
    <source>
        <dbReference type="Proteomes" id="UP001165082"/>
    </source>
</evidence>
<dbReference type="EMBL" id="BRXZ01000896">
    <property type="protein sequence ID" value="GMH56919.1"/>
    <property type="molecule type" value="Genomic_DNA"/>
</dbReference>
<accession>A0A9W6ZUU0</accession>
<gene>
    <name evidence="2" type="ORF">TrRE_jg2678</name>
</gene>
<name>A0A9W6ZUU0_9STRA</name>
<feature type="non-terminal residue" evidence="2">
    <location>
        <position position="1"/>
    </location>
</feature>
<protein>
    <submittedName>
        <fullName evidence="2">Uncharacterized protein</fullName>
    </submittedName>
</protein>
<proteinExistence type="predicted"/>